<accession>A0ABW9A3N3</accession>
<dbReference type="EMBL" id="JAQQFN010000062">
    <property type="protein sequence ID" value="MFL9889131.1"/>
    <property type="molecule type" value="Genomic_DNA"/>
</dbReference>
<evidence type="ECO:0000256" key="1">
    <source>
        <dbReference type="SAM" id="SignalP"/>
    </source>
</evidence>
<sequence length="81" mass="7813">MNFKTMTRHHTKTGLLLTAVGASALSILAACGGGSTNTGGSTTTSSTATPTAMTGTVAIGNALVGANVLVIDSTGKNASTT</sequence>
<name>A0ABW9A3N3_9BURK</name>
<protein>
    <submittedName>
        <fullName evidence="2">Cell wall anchor protein</fullName>
    </submittedName>
</protein>
<gene>
    <name evidence="2" type="ORF">PQR66_39350</name>
</gene>
<proteinExistence type="predicted"/>
<keyword evidence="1" id="KW-0732">Signal</keyword>
<reference evidence="2 3" key="1">
    <citation type="journal article" date="2024" name="Chem. Sci.">
        <title>Discovery of megapolipeptins by genome mining of a Burkholderiales bacteria collection.</title>
        <authorList>
            <person name="Paulo B.S."/>
            <person name="Recchia M.J.J."/>
            <person name="Lee S."/>
            <person name="Fergusson C.H."/>
            <person name="Romanowski S.B."/>
            <person name="Hernandez A."/>
            <person name="Krull N."/>
            <person name="Liu D.Y."/>
            <person name="Cavanagh H."/>
            <person name="Bos A."/>
            <person name="Gray C.A."/>
            <person name="Murphy B.T."/>
            <person name="Linington R.G."/>
            <person name="Eustaquio A.S."/>
        </authorList>
    </citation>
    <scope>NUCLEOTIDE SEQUENCE [LARGE SCALE GENOMIC DNA]</scope>
    <source>
        <strain evidence="2 3">RL16-012-BIC-B</strain>
    </source>
</reference>
<keyword evidence="3" id="KW-1185">Reference proteome</keyword>
<dbReference type="Proteomes" id="UP001629249">
    <property type="component" value="Unassembled WGS sequence"/>
</dbReference>
<evidence type="ECO:0000313" key="3">
    <source>
        <dbReference type="Proteomes" id="UP001629249"/>
    </source>
</evidence>
<organism evidence="2 3">
    <name type="scientific">Paraburkholderia agricolaris</name>
    <dbReference type="NCBI Taxonomy" id="2152888"/>
    <lineage>
        <taxon>Bacteria</taxon>
        <taxon>Pseudomonadati</taxon>
        <taxon>Pseudomonadota</taxon>
        <taxon>Betaproteobacteria</taxon>
        <taxon>Burkholderiales</taxon>
        <taxon>Burkholderiaceae</taxon>
        <taxon>Paraburkholderia</taxon>
    </lineage>
</organism>
<feature type="chain" id="PRO_5046638563" evidence="1">
    <location>
        <begin position="30"/>
        <end position="81"/>
    </location>
</feature>
<dbReference type="PROSITE" id="PS51257">
    <property type="entry name" value="PROKAR_LIPOPROTEIN"/>
    <property type="match status" value="1"/>
</dbReference>
<feature type="non-terminal residue" evidence="2">
    <location>
        <position position="81"/>
    </location>
</feature>
<evidence type="ECO:0000313" key="2">
    <source>
        <dbReference type="EMBL" id="MFL9889131.1"/>
    </source>
</evidence>
<comment type="caution">
    <text evidence="2">The sequence shown here is derived from an EMBL/GenBank/DDBJ whole genome shotgun (WGS) entry which is preliminary data.</text>
</comment>
<feature type="signal peptide" evidence="1">
    <location>
        <begin position="1"/>
        <end position="29"/>
    </location>
</feature>